<name>A0A6G1CX10_9ORYZ</name>
<evidence type="ECO:0000313" key="1">
    <source>
        <dbReference type="EMBL" id="KAF0904063.1"/>
    </source>
</evidence>
<dbReference type="AlphaFoldDB" id="A0A6G1CX10"/>
<dbReference type="EMBL" id="SPHZ02000008">
    <property type="protein sequence ID" value="KAF0904063.1"/>
    <property type="molecule type" value="Genomic_DNA"/>
</dbReference>
<comment type="caution">
    <text evidence="1">The sequence shown here is derived from an EMBL/GenBank/DDBJ whole genome shotgun (WGS) entry which is preliminary data.</text>
</comment>
<organism evidence="1 2">
    <name type="scientific">Oryza meyeriana var. granulata</name>
    <dbReference type="NCBI Taxonomy" id="110450"/>
    <lineage>
        <taxon>Eukaryota</taxon>
        <taxon>Viridiplantae</taxon>
        <taxon>Streptophyta</taxon>
        <taxon>Embryophyta</taxon>
        <taxon>Tracheophyta</taxon>
        <taxon>Spermatophyta</taxon>
        <taxon>Magnoliopsida</taxon>
        <taxon>Liliopsida</taxon>
        <taxon>Poales</taxon>
        <taxon>Poaceae</taxon>
        <taxon>BOP clade</taxon>
        <taxon>Oryzoideae</taxon>
        <taxon>Oryzeae</taxon>
        <taxon>Oryzinae</taxon>
        <taxon>Oryza</taxon>
        <taxon>Oryza meyeriana</taxon>
    </lineage>
</organism>
<keyword evidence="2" id="KW-1185">Reference proteome</keyword>
<dbReference type="Proteomes" id="UP000479710">
    <property type="component" value="Unassembled WGS sequence"/>
</dbReference>
<evidence type="ECO:0000313" key="2">
    <source>
        <dbReference type="Proteomes" id="UP000479710"/>
    </source>
</evidence>
<sequence length="61" mass="6177">MGVLAAGSEGQQAVAAWWMVVVGYHLGGRRPGNGCVGGRWRGPEVGGEMVASRGGGVRKGP</sequence>
<gene>
    <name evidence="1" type="ORF">E2562_031742</name>
</gene>
<accession>A0A6G1CX10</accession>
<reference evidence="1 2" key="1">
    <citation type="submission" date="2019-11" db="EMBL/GenBank/DDBJ databases">
        <title>Whole genome sequence of Oryza granulata.</title>
        <authorList>
            <person name="Li W."/>
        </authorList>
    </citation>
    <scope>NUCLEOTIDE SEQUENCE [LARGE SCALE GENOMIC DNA]</scope>
    <source>
        <strain evidence="2">cv. Menghai</strain>
        <tissue evidence="1">Leaf</tissue>
    </source>
</reference>
<proteinExistence type="predicted"/>
<protein>
    <submittedName>
        <fullName evidence="1">Uncharacterized protein</fullName>
    </submittedName>
</protein>